<dbReference type="AlphaFoldDB" id="A0AAV2Q8E3"/>
<keyword evidence="6 10" id="KW-0720">Serine protease</keyword>
<evidence type="ECO:0000256" key="4">
    <source>
        <dbReference type="ARBA" id="ARBA00022801"/>
    </source>
</evidence>
<dbReference type="Gene3D" id="3.30.1640.30">
    <property type="match status" value="1"/>
</dbReference>
<dbReference type="Pfam" id="PF12032">
    <property type="entry name" value="CLIP"/>
    <property type="match status" value="1"/>
</dbReference>
<comment type="similarity">
    <text evidence="8 11">Belongs to the peptidase S1 family. CLIP subfamily.</text>
</comment>
<evidence type="ECO:0000259" key="13">
    <source>
        <dbReference type="PROSITE" id="PS51888"/>
    </source>
</evidence>
<evidence type="ECO:0000313" key="14">
    <source>
        <dbReference type="EMBL" id="CAL4074921.1"/>
    </source>
</evidence>
<sequence>MTHLKVMLKYNKLSYSIFIIMIISRYYNRYTLYDESCKWQCLTAQECTSGDCIRIQQCPKLNSLLQQVRSGSSGIDTLRKSICSNDESGLKVCCPKAPTTRGHTLPTKCGSRFTNDRIVGGQDAELGAWPWMVIFRARETSGASGWNCGGVLISEQYVLTAAHCFRDGTHIEFARIGEYDLSKSPDHGKGRTAPQPQDIDVEQVIKHPDFGSPCLKCNDIALVKLAKPAKMHGIFVQPICLPSNPERDMKYPVSAFQGRNGVAAGWGVTDSADYSGTTLSDILQQVNLRIQEQSFCRQQKTKYQNDDMILCAGQGDGKDTCRGDSGGPLMLSDTSGVRYFVVGISSFGATVCGSSGAQGIFTSVHHYIDWIYQNM</sequence>
<dbReference type="InterPro" id="IPR001254">
    <property type="entry name" value="Trypsin_dom"/>
</dbReference>
<dbReference type="EMBL" id="CAXKWB010004697">
    <property type="protein sequence ID" value="CAL4074921.1"/>
    <property type="molecule type" value="Genomic_DNA"/>
</dbReference>
<dbReference type="PANTHER" id="PTHR24256">
    <property type="entry name" value="TRYPTASE-RELATED"/>
    <property type="match status" value="1"/>
</dbReference>
<dbReference type="GO" id="GO:0004252">
    <property type="term" value="F:serine-type endopeptidase activity"/>
    <property type="evidence" value="ECO:0007669"/>
    <property type="project" value="UniProtKB-UniRule"/>
</dbReference>
<dbReference type="SUPFAM" id="SSF50494">
    <property type="entry name" value="Trypsin-like serine proteases"/>
    <property type="match status" value="1"/>
</dbReference>
<evidence type="ECO:0000256" key="3">
    <source>
        <dbReference type="ARBA" id="ARBA00022729"/>
    </source>
</evidence>
<dbReference type="InterPro" id="IPR022700">
    <property type="entry name" value="CLIP"/>
</dbReference>
<gene>
    <name evidence="14" type="ORF">MNOR_LOCUS9642</name>
</gene>
<comment type="subcellular location">
    <subcellularLocation>
        <location evidence="11">Secreted</location>
    </subcellularLocation>
</comment>
<dbReference type="EC" id="3.4.21.-" evidence="10"/>
<keyword evidence="2 10" id="KW-0645">Protease</keyword>
<evidence type="ECO:0000256" key="7">
    <source>
        <dbReference type="ARBA" id="ARBA00023157"/>
    </source>
</evidence>
<keyword evidence="15" id="KW-1185">Reference proteome</keyword>
<dbReference type="GO" id="GO:0006508">
    <property type="term" value="P:proteolysis"/>
    <property type="evidence" value="ECO:0007669"/>
    <property type="project" value="UniProtKB-KW"/>
</dbReference>
<accession>A0AAV2Q8E3</accession>
<dbReference type="InterPro" id="IPR038565">
    <property type="entry name" value="CLIP_sf"/>
</dbReference>
<keyword evidence="7" id="KW-1015">Disulfide bond</keyword>
<comment type="catalytic activity">
    <reaction evidence="9">
        <text>Selective cleavage of 103-Arg-|-Ser-104 and 124-Ile-|-Ile-125 bonds in Limulus clotting factor B to form activated factor B. Cleavage of -Pro-Arg-|-Xaa- bonds in synthetic substrates.</text>
        <dbReference type="EC" id="3.4.21.84"/>
    </reaction>
</comment>
<keyword evidence="5" id="KW-0353">Hemolymph clotting</keyword>
<dbReference type="SMART" id="SM00680">
    <property type="entry name" value="CLIP"/>
    <property type="match status" value="1"/>
</dbReference>
<evidence type="ECO:0000256" key="1">
    <source>
        <dbReference type="ARBA" id="ARBA00022659"/>
    </source>
</evidence>
<feature type="domain" description="Clip" evidence="13">
    <location>
        <begin position="40"/>
        <end position="94"/>
    </location>
</feature>
<dbReference type="SMART" id="SM00020">
    <property type="entry name" value="Tryp_SPc"/>
    <property type="match status" value="1"/>
</dbReference>
<dbReference type="Gene3D" id="2.40.10.10">
    <property type="entry name" value="Trypsin-like serine proteases"/>
    <property type="match status" value="3"/>
</dbReference>
<feature type="non-terminal residue" evidence="14">
    <location>
        <position position="375"/>
    </location>
</feature>
<keyword evidence="4 10" id="KW-0378">Hydrolase</keyword>
<evidence type="ECO:0000256" key="9">
    <source>
        <dbReference type="ARBA" id="ARBA00052079"/>
    </source>
</evidence>
<feature type="domain" description="Peptidase S1" evidence="12">
    <location>
        <begin position="118"/>
        <end position="375"/>
    </location>
</feature>
<evidence type="ECO:0000256" key="8">
    <source>
        <dbReference type="ARBA" id="ARBA00024195"/>
    </source>
</evidence>
<proteinExistence type="inferred from homology"/>
<dbReference type="InterPro" id="IPR018114">
    <property type="entry name" value="TRYPSIN_HIS"/>
</dbReference>
<dbReference type="InterPro" id="IPR033116">
    <property type="entry name" value="TRYPSIN_SER"/>
</dbReference>
<dbReference type="PRINTS" id="PR00722">
    <property type="entry name" value="CHYMOTRYPSIN"/>
</dbReference>
<dbReference type="PROSITE" id="PS51888">
    <property type="entry name" value="CLIP"/>
    <property type="match status" value="1"/>
</dbReference>
<dbReference type="FunFam" id="2.40.10.10:FF:000120">
    <property type="entry name" value="Putative serine protease"/>
    <property type="match status" value="1"/>
</dbReference>
<keyword evidence="1" id="KW-0768">Sushi</keyword>
<evidence type="ECO:0000259" key="12">
    <source>
        <dbReference type="PROSITE" id="PS50240"/>
    </source>
</evidence>
<dbReference type="Pfam" id="PF00089">
    <property type="entry name" value="Trypsin"/>
    <property type="match status" value="1"/>
</dbReference>
<evidence type="ECO:0000256" key="11">
    <source>
        <dbReference type="RuleBase" id="RU366078"/>
    </source>
</evidence>
<reference evidence="14 15" key="1">
    <citation type="submission" date="2024-05" db="EMBL/GenBank/DDBJ databases">
        <authorList>
            <person name="Wallberg A."/>
        </authorList>
    </citation>
    <scope>NUCLEOTIDE SEQUENCE [LARGE SCALE GENOMIC DNA]</scope>
</reference>
<keyword evidence="3" id="KW-0732">Signal</keyword>
<evidence type="ECO:0000313" key="15">
    <source>
        <dbReference type="Proteomes" id="UP001497623"/>
    </source>
</evidence>
<organism evidence="14 15">
    <name type="scientific">Meganyctiphanes norvegica</name>
    <name type="common">Northern krill</name>
    <name type="synonym">Thysanopoda norvegica</name>
    <dbReference type="NCBI Taxonomy" id="48144"/>
    <lineage>
        <taxon>Eukaryota</taxon>
        <taxon>Metazoa</taxon>
        <taxon>Ecdysozoa</taxon>
        <taxon>Arthropoda</taxon>
        <taxon>Crustacea</taxon>
        <taxon>Multicrustacea</taxon>
        <taxon>Malacostraca</taxon>
        <taxon>Eumalacostraca</taxon>
        <taxon>Eucarida</taxon>
        <taxon>Euphausiacea</taxon>
        <taxon>Euphausiidae</taxon>
        <taxon>Meganyctiphanes</taxon>
    </lineage>
</organism>
<comment type="caution">
    <text evidence="14">The sequence shown here is derived from an EMBL/GenBank/DDBJ whole genome shotgun (WGS) entry which is preliminary data.</text>
</comment>
<evidence type="ECO:0000256" key="6">
    <source>
        <dbReference type="ARBA" id="ARBA00022825"/>
    </source>
</evidence>
<protein>
    <recommendedName>
        <fullName evidence="11">CLIP domain-containing serine protease</fullName>
        <ecNumber evidence="10">3.4.21.-</ecNumber>
    </recommendedName>
</protein>
<dbReference type="PROSITE" id="PS00135">
    <property type="entry name" value="TRYPSIN_SER"/>
    <property type="match status" value="1"/>
</dbReference>
<name>A0AAV2Q8E3_MEGNR</name>
<evidence type="ECO:0000256" key="5">
    <source>
        <dbReference type="ARBA" id="ARBA00022820"/>
    </source>
</evidence>
<dbReference type="InterPro" id="IPR043504">
    <property type="entry name" value="Peptidase_S1_PA_chymotrypsin"/>
</dbReference>
<dbReference type="InterPro" id="IPR001314">
    <property type="entry name" value="Peptidase_S1A"/>
</dbReference>
<dbReference type="InterPro" id="IPR009003">
    <property type="entry name" value="Peptidase_S1_PA"/>
</dbReference>
<dbReference type="GO" id="GO:0042381">
    <property type="term" value="P:hemolymph coagulation"/>
    <property type="evidence" value="ECO:0007669"/>
    <property type="project" value="UniProtKB-KW"/>
</dbReference>
<dbReference type="GO" id="GO:0005576">
    <property type="term" value="C:extracellular region"/>
    <property type="evidence" value="ECO:0007669"/>
    <property type="project" value="UniProtKB-SubCell"/>
</dbReference>
<dbReference type="InterPro" id="IPR051487">
    <property type="entry name" value="Ser/Thr_Proteases_Immune/Dev"/>
</dbReference>
<evidence type="ECO:0000256" key="2">
    <source>
        <dbReference type="ARBA" id="ARBA00022670"/>
    </source>
</evidence>
<dbReference type="Proteomes" id="UP001497623">
    <property type="component" value="Unassembled WGS sequence"/>
</dbReference>
<comment type="domain">
    <text evidence="11">The clip domain consists of 35-55 residues which are 'knitted' together usually by 3 conserved disulfide bonds forming a clip-like compact structure.</text>
</comment>
<evidence type="ECO:0000256" key="10">
    <source>
        <dbReference type="RuleBase" id="RU363034"/>
    </source>
</evidence>
<dbReference type="CDD" id="cd00190">
    <property type="entry name" value="Tryp_SPc"/>
    <property type="match status" value="1"/>
</dbReference>
<dbReference type="PROSITE" id="PS50240">
    <property type="entry name" value="TRYPSIN_DOM"/>
    <property type="match status" value="1"/>
</dbReference>
<dbReference type="PROSITE" id="PS00134">
    <property type="entry name" value="TRYPSIN_HIS"/>
    <property type="match status" value="1"/>
</dbReference>
<keyword evidence="11" id="KW-0964">Secreted</keyword>